<dbReference type="Proteomes" id="UP000294200">
    <property type="component" value="Unassembled WGS sequence"/>
</dbReference>
<proteinExistence type="predicted"/>
<dbReference type="EMBL" id="MWML01000102">
    <property type="protein sequence ID" value="TCG06568.1"/>
    <property type="molecule type" value="Genomic_DNA"/>
</dbReference>
<accession>A0A4V2NGW6</accession>
<keyword evidence="2" id="KW-1185">Reference proteome</keyword>
<comment type="caution">
    <text evidence="1">The sequence shown here is derived from an EMBL/GenBank/DDBJ whole genome shotgun (WGS) entry which is preliminary data.</text>
</comment>
<dbReference type="AlphaFoldDB" id="A0A4V2NGW6"/>
<evidence type="ECO:0000313" key="2">
    <source>
        <dbReference type="Proteomes" id="UP000294200"/>
    </source>
</evidence>
<evidence type="ECO:0000313" key="1">
    <source>
        <dbReference type="EMBL" id="TCG06568.1"/>
    </source>
</evidence>
<name>A0A4V2NGW6_9BURK</name>
<gene>
    <name evidence="1" type="ORF">BZM27_25530</name>
</gene>
<sequence>MAIRSKQRGLTIAFVFYSPKNKKKMTVNGIPAYCHLLLSEGNPLISAFRPLTINEIDSNRVRQAADVFYKNGETETWVFSWGEPKSGAIRFLEKSSNVRWRCAQELEGKNALINNWIRLTAFMSAARGLCTTQERALIRYQMDHHGCATIGSLIDLPGVDCGLMLSEVAAELASGAISCDLESRELKNQQY</sequence>
<organism evidence="1 2">
    <name type="scientific">Paraburkholderia steynii</name>
    <dbReference type="NCBI Taxonomy" id="1245441"/>
    <lineage>
        <taxon>Bacteria</taxon>
        <taxon>Pseudomonadati</taxon>
        <taxon>Pseudomonadota</taxon>
        <taxon>Betaproteobacteria</taxon>
        <taxon>Burkholderiales</taxon>
        <taxon>Burkholderiaceae</taxon>
        <taxon>Paraburkholderia</taxon>
    </lineage>
</organism>
<protein>
    <submittedName>
        <fullName evidence="1">Uncharacterized protein</fullName>
    </submittedName>
</protein>
<reference evidence="1 2" key="1">
    <citation type="submission" date="2017-02" db="EMBL/GenBank/DDBJ databases">
        <title>Paraburkholderia sophoroidis sp. nov. and Paraburkholderia steynii sp. nov. rhizobial symbionts of the fynbos legume Hypocalyptus sophoroides.</title>
        <authorList>
            <person name="Steenkamp E.T."/>
            <person name="Beukes C.W."/>
            <person name="Van Zyl E."/>
            <person name="Avontuur J."/>
            <person name="Chan W.Y."/>
            <person name="Hassen A."/>
            <person name="Palmer M."/>
            <person name="Mthombeni L."/>
            <person name="Phalane F."/>
            <person name="Sereme K."/>
            <person name="Venter S.N."/>
        </authorList>
    </citation>
    <scope>NUCLEOTIDE SEQUENCE [LARGE SCALE GENOMIC DNA]</scope>
    <source>
        <strain evidence="1 2">HC1.1ba</strain>
    </source>
</reference>